<reference evidence="9" key="1">
    <citation type="submission" date="2017-02" db="EMBL/GenBank/DDBJ databases">
        <authorList>
            <person name="Varghese N."/>
            <person name="Submissions S."/>
        </authorList>
    </citation>
    <scope>NUCLEOTIDE SEQUENCE [LARGE SCALE GENOMIC DNA]</scope>
    <source>
        <strain evidence="9">DSM 16521</strain>
    </source>
</reference>
<dbReference type="CDD" id="cd08010">
    <property type="entry name" value="MltG_like"/>
    <property type="match status" value="1"/>
</dbReference>
<keyword evidence="3 7" id="KW-1133">Transmembrane helix</keyword>
<evidence type="ECO:0000256" key="2">
    <source>
        <dbReference type="ARBA" id="ARBA00022692"/>
    </source>
</evidence>
<comment type="similarity">
    <text evidence="7">Belongs to the transglycosylase MltG family.</text>
</comment>
<dbReference type="InterPro" id="IPR003770">
    <property type="entry name" value="MLTG-like"/>
</dbReference>
<comment type="function">
    <text evidence="7">Functions as a peptidoglycan terminase that cleaves nascent peptidoglycan strands endolytically to terminate their elongation.</text>
</comment>
<organism evidence="8 9">
    <name type="scientific">Carboxydocella sporoproducens DSM 16521</name>
    <dbReference type="NCBI Taxonomy" id="1121270"/>
    <lineage>
        <taxon>Bacteria</taxon>
        <taxon>Bacillati</taxon>
        <taxon>Bacillota</taxon>
        <taxon>Clostridia</taxon>
        <taxon>Eubacteriales</taxon>
        <taxon>Clostridiales Family XVI. Incertae Sedis</taxon>
        <taxon>Carboxydocella</taxon>
    </lineage>
</organism>
<keyword evidence="5 7" id="KW-0456">Lyase</keyword>
<evidence type="ECO:0000256" key="3">
    <source>
        <dbReference type="ARBA" id="ARBA00022989"/>
    </source>
</evidence>
<accession>A0A1T4Q575</accession>
<dbReference type="AlphaFoldDB" id="A0A1T4Q575"/>
<dbReference type="OrthoDB" id="9814591at2"/>
<sequence length="355" mass="39050">MTAPVVVIQKGRKLLILLLFIGLLGSGGLLGLNSWWQQALAPAAASGQGQVVEIKPADSVTELARRLQQQGLIKSALAFRWYGQWQGLDRKVKPGPYLLAANLSVPEIWSALTSGKVATVKVTIPEGYTLAQMAELLEKKGLVQAEEFLQAASQAELPYDYWQPGNLQGPQRLEGYLFPATYDFPLNTKAEDIIRIMAQRMAAEITPEFVAKARALGLTPAQAITLASIIEREVKVDRERPKVAAVFLNRLRQGMKLESCATVQYALGKPRARLYYKDLEVASPYNTYKIKGLPPGPIAAPGHASLQAAVNPAAADYLYFVVSRNGEHAFSRTWAEHLRNKAKYLANLDTPLEEK</sequence>
<dbReference type="GO" id="GO:0071555">
    <property type="term" value="P:cell wall organization"/>
    <property type="evidence" value="ECO:0007669"/>
    <property type="project" value="UniProtKB-KW"/>
</dbReference>
<feature type="site" description="Important for catalytic activity" evidence="7">
    <location>
        <position position="233"/>
    </location>
</feature>
<evidence type="ECO:0000256" key="1">
    <source>
        <dbReference type="ARBA" id="ARBA00022475"/>
    </source>
</evidence>
<keyword evidence="6 7" id="KW-0961">Cell wall biogenesis/degradation</keyword>
<dbReference type="HAMAP" id="MF_02065">
    <property type="entry name" value="MltG"/>
    <property type="match status" value="1"/>
</dbReference>
<protein>
    <recommendedName>
        <fullName evidence="7">Endolytic murein transglycosylase</fullName>
        <ecNumber evidence="7">4.2.2.29</ecNumber>
    </recommendedName>
    <alternativeName>
        <fullName evidence="7">Peptidoglycan lytic transglycosylase</fullName>
    </alternativeName>
    <alternativeName>
        <fullName evidence="7">Peptidoglycan polymerization terminase</fullName>
    </alternativeName>
</protein>
<dbReference type="GO" id="GO:0008932">
    <property type="term" value="F:lytic endotransglycosylase activity"/>
    <property type="evidence" value="ECO:0007669"/>
    <property type="project" value="UniProtKB-UniRule"/>
</dbReference>
<dbReference type="PANTHER" id="PTHR30518:SF2">
    <property type="entry name" value="ENDOLYTIC MUREIN TRANSGLYCOSYLASE"/>
    <property type="match status" value="1"/>
</dbReference>
<dbReference type="Proteomes" id="UP000189933">
    <property type="component" value="Unassembled WGS sequence"/>
</dbReference>
<evidence type="ECO:0000313" key="8">
    <source>
        <dbReference type="EMBL" id="SJZ98920.1"/>
    </source>
</evidence>
<dbReference type="Gene3D" id="3.30.1490.480">
    <property type="entry name" value="Endolytic murein transglycosylase"/>
    <property type="match status" value="2"/>
</dbReference>
<evidence type="ECO:0000313" key="9">
    <source>
        <dbReference type="Proteomes" id="UP000189933"/>
    </source>
</evidence>
<proteinExistence type="inferred from homology"/>
<evidence type="ECO:0000256" key="5">
    <source>
        <dbReference type="ARBA" id="ARBA00023239"/>
    </source>
</evidence>
<name>A0A1T4Q575_9FIRM</name>
<evidence type="ECO:0000256" key="4">
    <source>
        <dbReference type="ARBA" id="ARBA00023136"/>
    </source>
</evidence>
<keyword evidence="2 7" id="KW-0812">Transmembrane</keyword>
<keyword evidence="4 7" id="KW-0472">Membrane</keyword>
<dbReference type="Pfam" id="PF02618">
    <property type="entry name" value="YceG"/>
    <property type="match status" value="1"/>
</dbReference>
<dbReference type="GO" id="GO:0005886">
    <property type="term" value="C:plasma membrane"/>
    <property type="evidence" value="ECO:0007669"/>
    <property type="project" value="UniProtKB-UniRule"/>
</dbReference>
<gene>
    <name evidence="7" type="primary">mltG</name>
    <name evidence="8" type="ORF">SAMN02745885_01534</name>
</gene>
<dbReference type="NCBIfam" id="TIGR00247">
    <property type="entry name" value="endolytic transglycosylase MltG"/>
    <property type="match status" value="1"/>
</dbReference>
<dbReference type="GO" id="GO:0009252">
    <property type="term" value="P:peptidoglycan biosynthetic process"/>
    <property type="evidence" value="ECO:0007669"/>
    <property type="project" value="UniProtKB-UniRule"/>
</dbReference>
<dbReference type="EMBL" id="FUXM01000016">
    <property type="protein sequence ID" value="SJZ98920.1"/>
    <property type="molecule type" value="Genomic_DNA"/>
</dbReference>
<comment type="catalytic activity">
    <reaction evidence="7">
        <text>a peptidoglycan chain = a peptidoglycan chain with N-acetyl-1,6-anhydromuramyl-[peptide] at the reducing end + a peptidoglycan chain with N-acetylglucosamine at the non-reducing end.</text>
        <dbReference type="EC" id="4.2.2.29"/>
    </reaction>
</comment>
<dbReference type="EC" id="4.2.2.29" evidence="7"/>
<dbReference type="PANTHER" id="PTHR30518">
    <property type="entry name" value="ENDOLYTIC MUREIN TRANSGLYCOSYLASE"/>
    <property type="match status" value="1"/>
</dbReference>
<evidence type="ECO:0000256" key="6">
    <source>
        <dbReference type="ARBA" id="ARBA00023316"/>
    </source>
</evidence>
<keyword evidence="9" id="KW-1185">Reference proteome</keyword>
<keyword evidence="1 7" id="KW-1003">Cell membrane</keyword>
<dbReference type="Gene3D" id="3.30.160.60">
    <property type="entry name" value="Classic Zinc Finger"/>
    <property type="match status" value="1"/>
</dbReference>
<evidence type="ECO:0000256" key="7">
    <source>
        <dbReference type="HAMAP-Rule" id="MF_02065"/>
    </source>
</evidence>
<dbReference type="RefSeq" id="WP_159071923.1">
    <property type="nucleotide sequence ID" value="NZ_FUXM01000016.1"/>
</dbReference>